<feature type="transmembrane region" description="Helical" evidence="2">
    <location>
        <begin position="157"/>
        <end position="177"/>
    </location>
</feature>
<keyword evidence="2" id="KW-1133">Transmembrane helix</keyword>
<feature type="transmembrane region" description="Helical" evidence="2">
    <location>
        <begin position="69"/>
        <end position="89"/>
    </location>
</feature>
<evidence type="ECO:0008006" key="5">
    <source>
        <dbReference type="Google" id="ProtNLM"/>
    </source>
</evidence>
<keyword evidence="2" id="KW-0472">Membrane</keyword>
<feature type="transmembrane region" description="Helical" evidence="2">
    <location>
        <begin position="95"/>
        <end position="112"/>
    </location>
</feature>
<keyword evidence="4" id="KW-1185">Reference proteome</keyword>
<evidence type="ECO:0000256" key="1">
    <source>
        <dbReference type="SAM" id="MobiDB-lite"/>
    </source>
</evidence>
<name>A0A0L0UZN7_9BASI</name>
<evidence type="ECO:0000256" key="2">
    <source>
        <dbReference type="SAM" id="Phobius"/>
    </source>
</evidence>
<organism evidence="3 4">
    <name type="scientific">Puccinia striiformis f. sp. tritici PST-78</name>
    <dbReference type="NCBI Taxonomy" id="1165861"/>
    <lineage>
        <taxon>Eukaryota</taxon>
        <taxon>Fungi</taxon>
        <taxon>Dikarya</taxon>
        <taxon>Basidiomycota</taxon>
        <taxon>Pucciniomycotina</taxon>
        <taxon>Pucciniomycetes</taxon>
        <taxon>Pucciniales</taxon>
        <taxon>Pucciniaceae</taxon>
        <taxon>Puccinia</taxon>
    </lineage>
</organism>
<accession>A0A0L0UZN7</accession>
<comment type="caution">
    <text evidence="3">The sequence shown here is derived from an EMBL/GenBank/DDBJ whole genome shotgun (WGS) entry which is preliminary data.</text>
</comment>
<reference evidence="4" key="1">
    <citation type="submission" date="2014-03" db="EMBL/GenBank/DDBJ databases">
        <title>The Genome Sequence of Puccinia striiformis f. sp. tritici PST-78.</title>
        <authorList>
            <consortium name="The Broad Institute Genome Sequencing Platform"/>
            <person name="Cuomo C."/>
            <person name="Hulbert S."/>
            <person name="Chen X."/>
            <person name="Walker B."/>
            <person name="Young S.K."/>
            <person name="Zeng Q."/>
            <person name="Gargeya S."/>
            <person name="Fitzgerald M."/>
            <person name="Haas B."/>
            <person name="Abouelleil A."/>
            <person name="Alvarado L."/>
            <person name="Arachchi H.M."/>
            <person name="Berlin A.M."/>
            <person name="Chapman S.B."/>
            <person name="Goldberg J."/>
            <person name="Griggs A."/>
            <person name="Gujja S."/>
            <person name="Hansen M."/>
            <person name="Howarth C."/>
            <person name="Imamovic A."/>
            <person name="Larimer J."/>
            <person name="McCowan C."/>
            <person name="Montmayeur A."/>
            <person name="Murphy C."/>
            <person name="Neiman D."/>
            <person name="Pearson M."/>
            <person name="Priest M."/>
            <person name="Roberts A."/>
            <person name="Saif S."/>
            <person name="Shea T."/>
            <person name="Sisk P."/>
            <person name="Sykes S."/>
            <person name="Wortman J."/>
            <person name="Nusbaum C."/>
            <person name="Birren B."/>
        </authorList>
    </citation>
    <scope>NUCLEOTIDE SEQUENCE [LARGE SCALE GENOMIC DNA]</scope>
    <source>
        <strain evidence="4">race PST-78</strain>
    </source>
</reference>
<feature type="compositionally biased region" description="Polar residues" evidence="1">
    <location>
        <begin position="16"/>
        <end position="33"/>
    </location>
</feature>
<evidence type="ECO:0000313" key="3">
    <source>
        <dbReference type="EMBL" id="KNE92492.1"/>
    </source>
</evidence>
<gene>
    <name evidence="3" type="ORF">PSTG_14093</name>
</gene>
<dbReference type="PANTHER" id="PTHR38646:SF1">
    <property type="entry name" value="DUF202 DOMAIN-CONTAINING PROTEIN"/>
    <property type="match status" value="1"/>
</dbReference>
<dbReference type="AlphaFoldDB" id="A0A0L0UZN7"/>
<feature type="region of interest" description="Disordered" evidence="1">
    <location>
        <begin position="1"/>
        <end position="33"/>
    </location>
</feature>
<dbReference type="STRING" id="1165861.A0A0L0UZN7"/>
<sequence>MSSSISDPVPADQEIETNQHINHATTQTATSQLKNRSHLYRGHRRTSLIVEDLDELTEWRARQRTFDGAYLRTALGSSFFALTITKMFSKEFSKSGIEFGILTIFLIGITYVRRRRLNQDFLDVNFPGGRPNGPDINAEETGASRIWGRDYRAPGDLVILMTLGLAAIQINLIVVISNMD</sequence>
<dbReference type="Proteomes" id="UP000054564">
    <property type="component" value="Unassembled WGS sequence"/>
</dbReference>
<dbReference type="OrthoDB" id="2555434at2759"/>
<protein>
    <recommendedName>
        <fullName evidence="5">DUF202 domain-containing protein</fullName>
    </recommendedName>
</protein>
<dbReference type="PANTHER" id="PTHR38646">
    <property type="entry name" value="YALI0F00814P"/>
    <property type="match status" value="1"/>
</dbReference>
<keyword evidence="2" id="KW-0812">Transmembrane</keyword>
<dbReference type="EMBL" id="AJIL01000162">
    <property type="protein sequence ID" value="KNE92492.1"/>
    <property type="molecule type" value="Genomic_DNA"/>
</dbReference>
<proteinExistence type="predicted"/>
<evidence type="ECO:0000313" key="4">
    <source>
        <dbReference type="Proteomes" id="UP000054564"/>
    </source>
</evidence>